<evidence type="ECO:0000313" key="9">
    <source>
        <dbReference type="RefSeq" id="XP_002736031.1"/>
    </source>
</evidence>
<evidence type="ECO:0000256" key="2">
    <source>
        <dbReference type="ARBA" id="ARBA00022692"/>
    </source>
</evidence>
<feature type="transmembrane region" description="Helical" evidence="5">
    <location>
        <begin position="287"/>
        <end position="309"/>
    </location>
</feature>
<comment type="similarity">
    <text evidence="5">Belongs to the ligand-gated ion channel (TC 1.A.9) family.</text>
</comment>
<protein>
    <submittedName>
        <fullName evidence="9">Neuronal acetylcholine receptor subunit alpha-9-like</fullName>
    </submittedName>
</protein>
<dbReference type="InterPro" id="IPR006202">
    <property type="entry name" value="Neur_chan_lig-bd"/>
</dbReference>
<dbReference type="InterPro" id="IPR018000">
    <property type="entry name" value="Neurotransmitter_ion_chnl_CS"/>
</dbReference>
<dbReference type="CDD" id="cd19051">
    <property type="entry name" value="LGIC_TM_cation"/>
    <property type="match status" value="1"/>
</dbReference>
<feature type="domain" description="Neurotransmitter-gated ion-channel transmembrane" evidence="7">
    <location>
        <begin position="232"/>
        <end position="447"/>
    </location>
</feature>
<comment type="subcellular location">
    <subcellularLocation>
        <location evidence="1">Membrane</location>
        <topology evidence="1">Multi-pass membrane protein</topology>
    </subcellularLocation>
</comment>
<keyword evidence="2 5" id="KW-0812">Transmembrane</keyword>
<dbReference type="SUPFAM" id="SSF90112">
    <property type="entry name" value="Neurotransmitter-gated ion-channel transmembrane pore"/>
    <property type="match status" value="1"/>
</dbReference>
<gene>
    <name evidence="9" type="primary">LOC100366969</name>
</gene>
<evidence type="ECO:0000259" key="7">
    <source>
        <dbReference type="Pfam" id="PF02932"/>
    </source>
</evidence>
<feature type="transmembrane region" description="Helical" evidence="5">
    <location>
        <begin position="225"/>
        <end position="248"/>
    </location>
</feature>
<keyword evidence="5" id="KW-0813">Transport</keyword>
<dbReference type="InterPro" id="IPR036719">
    <property type="entry name" value="Neuro-gated_channel_TM_sf"/>
</dbReference>
<dbReference type="Pfam" id="PF02931">
    <property type="entry name" value="Neur_chan_LBD"/>
    <property type="match status" value="1"/>
</dbReference>
<evidence type="ECO:0000256" key="3">
    <source>
        <dbReference type="ARBA" id="ARBA00022989"/>
    </source>
</evidence>
<sequence>MPQLSTTACAPITSMHCLGFDGEYTKHIRPVQNTSHITMVTYGLAINQLIEFVGIEQYIVLSVWIRQRWQDEILSWQQHRYGGIDQIILPSSLVWKPDIKLYNSVSYSIVEEVLSMDENNVIVSSNGSVFWMAPARVKASCLMDVYYYPFDEQTCYLKFGPWAYDTRMVQMVSDLGHVDLNDYANNMEWDLADTLAEEHEVYYGCCPDAPFSDVTFILFFHRHPMFYGFNYLFPNLLISASTLVGFCLPAESGEKITLCITNLLSLIFFHLMIVQGMPPIAGGIPVIAQHFAAMISMVGGSCLTSVVVLNIHYDQSETKEVPAWLKTILFKYVAPLVCLQRKRKYFPSLQPMDEYGSKIRESLAPIRPLSVNSYSLLKLQDKKTSSFGKSEETLDQILREVHYLNFMVKEKNERQKIIREWHHVAKIVDRMMMLICACYVLVVSAVLYGRARDIY</sequence>
<dbReference type="Gene3D" id="1.20.58.390">
    <property type="entry name" value="Neurotransmitter-gated ion-channel transmembrane domain"/>
    <property type="match status" value="2"/>
</dbReference>
<organism evidence="8 9">
    <name type="scientific">Saccoglossus kowalevskii</name>
    <name type="common">Acorn worm</name>
    <dbReference type="NCBI Taxonomy" id="10224"/>
    <lineage>
        <taxon>Eukaryota</taxon>
        <taxon>Metazoa</taxon>
        <taxon>Hemichordata</taxon>
        <taxon>Enteropneusta</taxon>
        <taxon>Harrimaniidae</taxon>
        <taxon>Saccoglossus</taxon>
    </lineage>
</organism>
<feature type="transmembrane region" description="Helical" evidence="5">
    <location>
        <begin position="431"/>
        <end position="449"/>
    </location>
</feature>
<evidence type="ECO:0000256" key="5">
    <source>
        <dbReference type="RuleBase" id="RU000687"/>
    </source>
</evidence>
<dbReference type="Gene3D" id="2.70.170.10">
    <property type="entry name" value="Neurotransmitter-gated ion-channel ligand-binding domain"/>
    <property type="match status" value="1"/>
</dbReference>
<dbReference type="PROSITE" id="PS00236">
    <property type="entry name" value="NEUROTR_ION_CHANNEL"/>
    <property type="match status" value="1"/>
</dbReference>
<name>A0ABM0GRZ4_SACKO</name>
<dbReference type="Proteomes" id="UP000694865">
    <property type="component" value="Unplaced"/>
</dbReference>
<reference evidence="9" key="1">
    <citation type="submission" date="2025-08" db="UniProtKB">
        <authorList>
            <consortium name="RefSeq"/>
        </authorList>
    </citation>
    <scope>IDENTIFICATION</scope>
    <source>
        <tissue evidence="9">Testes</tissue>
    </source>
</reference>
<feature type="transmembrane region" description="Helical" evidence="5">
    <location>
        <begin position="260"/>
        <end position="281"/>
    </location>
</feature>
<dbReference type="InterPro" id="IPR038050">
    <property type="entry name" value="Neuro_actylchol_rec"/>
</dbReference>
<proteinExistence type="inferred from homology"/>
<keyword evidence="8" id="KW-1185">Reference proteome</keyword>
<evidence type="ECO:0000259" key="6">
    <source>
        <dbReference type="Pfam" id="PF02931"/>
    </source>
</evidence>
<keyword evidence="3 5" id="KW-1133">Transmembrane helix</keyword>
<dbReference type="PRINTS" id="PR00252">
    <property type="entry name" value="NRIONCHANNEL"/>
</dbReference>
<keyword evidence="5" id="KW-0407">Ion channel</keyword>
<dbReference type="SUPFAM" id="SSF63712">
    <property type="entry name" value="Nicotinic receptor ligand binding domain-like"/>
    <property type="match status" value="1"/>
</dbReference>
<dbReference type="PANTHER" id="PTHR18945">
    <property type="entry name" value="NEUROTRANSMITTER GATED ION CHANNEL"/>
    <property type="match status" value="1"/>
</dbReference>
<keyword evidence="4 5" id="KW-0472">Membrane</keyword>
<dbReference type="CDD" id="cd18997">
    <property type="entry name" value="LGIC_ECD_nAChR"/>
    <property type="match status" value="1"/>
</dbReference>
<keyword evidence="5" id="KW-0406">Ion transport</keyword>
<dbReference type="Pfam" id="PF02932">
    <property type="entry name" value="Neur_chan_memb"/>
    <property type="match status" value="1"/>
</dbReference>
<dbReference type="InterPro" id="IPR036734">
    <property type="entry name" value="Neur_chan_lig-bd_sf"/>
</dbReference>
<evidence type="ECO:0000256" key="1">
    <source>
        <dbReference type="ARBA" id="ARBA00004141"/>
    </source>
</evidence>
<feature type="domain" description="Neurotransmitter-gated ion-channel ligand-binding" evidence="6">
    <location>
        <begin position="23"/>
        <end position="224"/>
    </location>
</feature>
<dbReference type="RefSeq" id="XP_002736031.1">
    <property type="nucleotide sequence ID" value="XM_002735985.1"/>
</dbReference>
<evidence type="ECO:0000256" key="4">
    <source>
        <dbReference type="ARBA" id="ARBA00023136"/>
    </source>
</evidence>
<accession>A0ABM0GRZ4</accession>
<dbReference type="GeneID" id="100366969"/>
<dbReference type="InterPro" id="IPR006029">
    <property type="entry name" value="Neurotrans-gated_channel_TM"/>
</dbReference>
<dbReference type="InterPro" id="IPR006201">
    <property type="entry name" value="Neur_channel"/>
</dbReference>
<evidence type="ECO:0000313" key="8">
    <source>
        <dbReference type="Proteomes" id="UP000694865"/>
    </source>
</evidence>